<dbReference type="Pfam" id="PF03235">
    <property type="entry name" value="GmrSD_N"/>
    <property type="match status" value="1"/>
</dbReference>
<evidence type="ECO:0000313" key="3">
    <source>
        <dbReference type="Proteomes" id="UP000321562"/>
    </source>
</evidence>
<dbReference type="OrthoDB" id="9787127at2"/>
<keyword evidence="3" id="KW-1185">Reference proteome</keyword>
<dbReference type="EMBL" id="VOPL01000007">
    <property type="protein sequence ID" value="TXB67532.1"/>
    <property type="molecule type" value="Genomic_DNA"/>
</dbReference>
<evidence type="ECO:0000313" key="2">
    <source>
        <dbReference type="EMBL" id="TXB67532.1"/>
    </source>
</evidence>
<evidence type="ECO:0000259" key="1">
    <source>
        <dbReference type="Pfam" id="PF03235"/>
    </source>
</evidence>
<reference evidence="2 3" key="1">
    <citation type="submission" date="2019-08" db="EMBL/GenBank/DDBJ databases">
        <authorList>
            <person name="Ye J."/>
        </authorList>
    </citation>
    <scope>NUCLEOTIDE SEQUENCE [LARGE SCALE GENOMIC DNA]</scope>
    <source>
        <strain evidence="2 3">TK008</strain>
    </source>
</reference>
<organism evidence="2 3">
    <name type="scientific">Paracoccus aurantiacus</name>
    <dbReference type="NCBI Taxonomy" id="2599412"/>
    <lineage>
        <taxon>Bacteria</taxon>
        <taxon>Pseudomonadati</taxon>
        <taxon>Pseudomonadota</taxon>
        <taxon>Alphaproteobacteria</taxon>
        <taxon>Rhodobacterales</taxon>
        <taxon>Paracoccaceae</taxon>
        <taxon>Paracoccus</taxon>
    </lineage>
</organism>
<name>A0A5C6S1M1_9RHOB</name>
<comment type="caution">
    <text evidence="2">The sequence shown here is derived from an EMBL/GenBank/DDBJ whole genome shotgun (WGS) entry which is preliminary data.</text>
</comment>
<protein>
    <submittedName>
        <fullName evidence="2">DUF262 domain-containing protein</fullName>
    </submittedName>
</protein>
<proteinExistence type="predicted"/>
<feature type="domain" description="GmrSD restriction endonucleases N-terminal" evidence="1">
    <location>
        <begin position="36"/>
        <end position="191"/>
    </location>
</feature>
<dbReference type="AlphaFoldDB" id="A0A5C6S1M1"/>
<dbReference type="Proteomes" id="UP000321562">
    <property type="component" value="Unassembled WGS sequence"/>
</dbReference>
<dbReference type="InterPro" id="IPR004919">
    <property type="entry name" value="GmrSD_N"/>
</dbReference>
<sequence>MADESELDLWNAEYEDEVKIDDLSSIVVYSRDWTVETIISQIQQGNIDLDPAFQRRNAWNDHKRSKLIESLISGLPVPQIVLAEDQAKKGSFIVIDGKQRLLAISGFVDPDKFPYWKSDKLKGLTTRPDLDGVNMRDLSSQINYETEHRQFLNADIRCTIITGYKSEQVLYDIFYRLNSASVPLSSQELRQVLNRGAFSELIMTETNRVIPLHEVMGLSGPDPRLRDAEILLRYIALCTRGNEYRGNLSAFLTDTLRYGNENWPQEEKKTSRLGL</sequence>
<dbReference type="RefSeq" id="WP_147100326.1">
    <property type="nucleotide sequence ID" value="NZ_JBHUFH010000010.1"/>
</dbReference>
<accession>A0A5C6S1M1</accession>
<dbReference type="PANTHER" id="PTHR39639">
    <property type="entry name" value="CHROMOSOME 16, WHOLE GENOME SHOTGUN SEQUENCE"/>
    <property type="match status" value="1"/>
</dbReference>
<dbReference type="PANTHER" id="PTHR39639:SF1">
    <property type="entry name" value="DUF262 DOMAIN-CONTAINING PROTEIN"/>
    <property type="match status" value="1"/>
</dbReference>
<gene>
    <name evidence="2" type="ORF">FQV27_15685</name>
</gene>